<reference evidence="1 2" key="1">
    <citation type="submission" date="2015-01" db="EMBL/GenBank/DDBJ databases">
        <title>Evolution of Trichinella species and genotypes.</title>
        <authorList>
            <person name="Korhonen P.K."/>
            <person name="Edoardo P."/>
            <person name="Giuseppe L.R."/>
            <person name="Gasser R.B."/>
        </authorList>
    </citation>
    <scope>NUCLEOTIDE SEQUENCE [LARGE SCALE GENOMIC DNA]</scope>
    <source>
        <strain evidence="1">ISS2496</strain>
    </source>
</reference>
<evidence type="ECO:0000313" key="1">
    <source>
        <dbReference type="EMBL" id="KRY12117.1"/>
    </source>
</evidence>
<gene>
    <name evidence="1" type="ORF">T12_13034</name>
</gene>
<name>A0A0V0ZI65_9BILA</name>
<organism evidence="1 2">
    <name type="scientific">Trichinella patagoniensis</name>
    <dbReference type="NCBI Taxonomy" id="990121"/>
    <lineage>
        <taxon>Eukaryota</taxon>
        <taxon>Metazoa</taxon>
        <taxon>Ecdysozoa</taxon>
        <taxon>Nematoda</taxon>
        <taxon>Enoplea</taxon>
        <taxon>Dorylaimia</taxon>
        <taxon>Trichinellida</taxon>
        <taxon>Trichinellidae</taxon>
        <taxon>Trichinella</taxon>
    </lineage>
</organism>
<evidence type="ECO:0000313" key="2">
    <source>
        <dbReference type="Proteomes" id="UP000054783"/>
    </source>
</evidence>
<proteinExistence type="predicted"/>
<sequence>MKQYLREQNCFETAQILTYKFKNTKSMFLRNTNDLFIAWLITNYNNTFSTISHEIRNQRTNIQVMLYTNHCHDSETNATKEWHKSKICITRSHRK</sequence>
<dbReference type="EMBL" id="JYDQ01000173">
    <property type="protein sequence ID" value="KRY12117.1"/>
    <property type="molecule type" value="Genomic_DNA"/>
</dbReference>
<accession>A0A0V0ZI65</accession>
<comment type="caution">
    <text evidence="1">The sequence shown here is derived from an EMBL/GenBank/DDBJ whole genome shotgun (WGS) entry which is preliminary data.</text>
</comment>
<dbReference type="AlphaFoldDB" id="A0A0V0ZI65"/>
<protein>
    <submittedName>
        <fullName evidence="1">Uncharacterized protein</fullName>
    </submittedName>
</protein>
<keyword evidence="2" id="KW-1185">Reference proteome</keyword>
<dbReference type="Proteomes" id="UP000054783">
    <property type="component" value="Unassembled WGS sequence"/>
</dbReference>